<protein>
    <submittedName>
        <fullName evidence="1">Uncharacterized protein</fullName>
    </submittedName>
</protein>
<accession>A0A3N4VRK9</accession>
<dbReference type="RefSeq" id="WP_123769370.1">
    <property type="nucleotide sequence ID" value="NZ_RKQN01000001.1"/>
</dbReference>
<comment type="caution">
    <text evidence="1">The sequence shown here is derived from an EMBL/GenBank/DDBJ whole genome shotgun (WGS) entry which is preliminary data.</text>
</comment>
<gene>
    <name evidence="1" type="ORF">EDC50_1053</name>
</gene>
<name>A0A3N4VRK9_9GAMM</name>
<organism evidence="1 2">
    <name type="scientific">Vulcaniibacterium tengchongense</name>
    <dbReference type="NCBI Taxonomy" id="1273429"/>
    <lineage>
        <taxon>Bacteria</taxon>
        <taxon>Pseudomonadati</taxon>
        <taxon>Pseudomonadota</taxon>
        <taxon>Gammaproteobacteria</taxon>
        <taxon>Lysobacterales</taxon>
        <taxon>Lysobacteraceae</taxon>
        <taxon>Vulcaniibacterium</taxon>
    </lineage>
</organism>
<keyword evidence="2" id="KW-1185">Reference proteome</keyword>
<proteinExistence type="predicted"/>
<evidence type="ECO:0000313" key="2">
    <source>
        <dbReference type="Proteomes" id="UP000269708"/>
    </source>
</evidence>
<evidence type="ECO:0000313" key="1">
    <source>
        <dbReference type="EMBL" id="RPE81851.1"/>
    </source>
</evidence>
<reference evidence="1 2" key="1">
    <citation type="submission" date="2018-11" db="EMBL/GenBank/DDBJ databases">
        <title>Genomic Encyclopedia of Type Strains, Phase IV (KMG-IV): sequencing the most valuable type-strain genomes for metagenomic binning, comparative biology and taxonomic classification.</title>
        <authorList>
            <person name="Goeker M."/>
        </authorList>
    </citation>
    <scope>NUCLEOTIDE SEQUENCE [LARGE SCALE GENOMIC DNA]</scope>
    <source>
        <strain evidence="1 2">DSM 25623</strain>
    </source>
</reference>
<dbReference type="Proteomes" id="UP000269708">
    <property type="component" value="Unassembled WGS sequence"/>
</dbReference>
<sequence length="99" mass="11015">MLTYEQFLTTPADDIRQLNLLAMGQKIEFNNADEAAAMLAQCERLRTAGLIVRLKHAKEAREGVEWQSFEAIVDPVAAVYLARCAAERVLHSTDLLPTA</sequence>
<dbReference type="EMBL" id="RKQN01000001">
    <property type="protein sequence ID" value="RPE81851.1"/>
    <property type="molecule type" value="Genomic_DNA"/>
</dbReference>
<dbReference type="AlphaFoldDB" id="A0A3N4VRK9"/>